<proteinExistence type="inferred from homology"/>
<dbReference type="InterPro" id="IPR050357">
    <property type="entry name" value="Arrestin_domain-protein"/>
</dbReference>
<feature type="domain" description="Arrestin C-terminal-like" evidence="5">
    <location>
        <begin position="166"/>
        <end position="322"/>
    </location>
</feature>
<feature type="domain" description="Arrestin C-terminal-like" evidence="5">
    <location>
        <begin position="521"/>
        <end position="646"/>
    </location>
</feature>
<dbReference type="SMART" id="SM00458">
    <property type="entry name" value="RICIN"/>
    <property type="match status" value="1"/>
</dbReference>
<dbReference type="PANTHER" id="PTHR11188">
    <property type="entry name" value="ARRESTIN DOMAIN CONTAINING PROTEIN"/>
    <property type="match status" value="1"/>
</dbReference>
<dbReference type="EMBL" id="RHFK02000018">
    <property type="protein sequence ID" value="TWW60023.1"/>
    <property type="molecule type" value="Genomic_DNA"/>
</dbReference>
<reference evidence="6 7" key="1">
    <citation type="submission" date="2019-04" db="EMBL/GenBank/DDBJ databases">
        <title>Chromosome genome assembly for Takifugu flavidus.</title>
        <authorList>
            <person name="Xiao S."/>
        </authorList>
    </citation>
    <scope>NUCLEOTIDE SEQUENCE [LARGE SCALE GENOMIC DNA]</scope>
    <source>
        <strain evidence="6">HTHZ2018</strain>
        <tissue evidence="6">Muscle</tissue>
    </source>
</reference>
<keyword evidence="3" id="KW-0812">Transmembrane</keyword>
<comment type="caution">
    <text evidence="6">The sequence shown here is derived from an EMBL/GenBank/DDBJ whole genome shotgun (WGS) entry which is preliminary data.</text>
</comment>
<dbReference type="SMART" id="SM01017">
    <property type="entry name" value="Arrestin_C"/>
    <property type="match status" value="2"/>
</dbReference>
<dbReference type="GO" id="GO:0005737">
    <property type="term" value="C:cytoplasm"/>
    <property type="evidence" value="ECO:0007669"/>
    <property type="project" value="TreeGrafter"/>
</dbReference>
<evidence type="ECO:0000313" key="6">
    <source>
        <dbReference type="EMBL" id="TWW60023.1"/>
    </source>
</evidence>
<dbReference type="InterPro" id="IPR035992">
    <property type="entry name" value="Ricin_B-like_lectins"/>
</dbReference>
<evidence type="ECO:0000313" key="7">
    <source>
        <dbReference type="Proteomes" id="UP000324091"/>
    </source>
</evidence>
<evidence type="ECO:0000256" key="1">
    <source>
        <dbReference type="ARBA" id="ARBA00005298"/>
    </source>
</evidence>
<protein>
    <submittedName>
        <fullName evidence="6">Arrestin domain-containing protein 2</fullName>
    </submittedName>
</protein>
<dbReference type="InterPro" id="IPR014752">
    <property type="entry name" value="Arrestin-like_C"/>
</dbReference>
<keyword evidence="7" id="KW-1185">Reference proteome</keyword>
<feature type="region of interest" description="Disordered" evidence="2">
    <location>
        <begin position="932"/>
        <end position="954"/>
    </location>
</feature>
<dbReference type="SUPFAM" id="SSF50370">
    <property type="entry name" value="Ricin B-like lectins"/>
    <property type="match status" value="1"/>
</dbReference>
<dbReference type="Pfam" id="PF02752">
    <property type="entry name" value="Arrestin_C"/>
    <property type="match status" value="2"/>
</dbReference>
<dbReference type="InterPro" id="IPR000772">
    <property type="entry name" value="Ricin_B_lectin"/>
</dbReference>
<dbReference type="InterPro" id="IPR014756">
    <property type="entry name" value="Ig_E-set"/>
</dbReference>
<organism evidence="6 7">
    <name type="scientific">Takifugu flavidus</name>
    <name type="common">sansaifugu</name>
    <dbReference type="NCBI Taxonomy" id="433684"/>
    <lineage>
        <taxon>Eukaryota</taxon>
        <taxon>Metazoa</taxon>
        <taxon>Chordata</taxon>
        <taxon>Craniata</taxon>
        <taxon>Vertebrata</taxon>
        <taxon>Euteleostomi</taxon>
        <taxon>Actinopterygii</taxon>
        <taxon>Neopterygii</taxon>
        <taxon>Teleostei</taxon>
        <taxon>Neoteleostei</taxon>
        <taxon>Acanthomorphata</taxon>
        <taxon>Eupercaria</taxon>
        <taxon>Tetraodontiformes</taxon>
        <taxon>Tetradontoidea</taxon>
        <taxon>Tetraodontidae</taxon>
        <taxon>Takifugu</taxon>
    </lineage>
</organism>
<dbReference type="GO" id="GO:0007399">
    <property type="term" value="P:nervous system development"/>
    <property type="evidence" value="ECO:0007669"/>
    <property type="project" value="UniProtKB-ARBA"/>
</dbReference>
<evidence type="ECO:0000259" key="4">
    <source>
        <dbReference type="SMART" id="SM00458"/>
    </source>
</evidence>
<keyword evidence="3" id="KW-0472">Membrane</keyword>
<dbReference type="Proteomes" id="UP000324091">
    <property type="component" value="Chromosome 5"/>
</dbReference>
<dbReference type="GO" id="GO:0005886">
    <property type="term" value="C:plasma membrane"/>
    <property type="evidence" value="ECO:0007669"/>
    <property type="project" value="TreeGrafter"/>
</dbReference>
<comment type="similarity">
    <text evidence="1">Belongs to the arrestin family.</text>
</comment>
<dbReference type="InterPro" id="IPR011022">
    <property type="entry name" value="Arrestin_C-like"/>
</dbReference>
<feature type="domain" description="Ricin B lectin" evidence="4">
    <location>
        <begin position="792"/>
        <end position="924"/>
    </location>
</feature>
<gene>
    <name evidence="6" type="ORF">D4764_05G0001130</name>
</gene>
<dbReference type="PROSITE" id="PS50231">
    <property type="entry name" value="RICIN_B_LECTIN"/>
    <property type="match status" value="1"/>
</dbReference>
<evidence type="ECO:0000256" key="2">
    <source>
        <dbReference type="SAM" id="MobiDB-lite"/>
    </source>
</evidence>
<dbReference type="SUPFAM" id="SSF81296">
    <property type="entry name" value="E set domains"/>
    <property type="match status" value="4"/>
</dbReference>
<dbReference type="Gene3D" id="2.60.40.640">
    <property type="match status" value="4"/>
</dbReference>
<accession>A0A5C6MYG7</accession>
<evidence type="ECO:0000256" key="3">
    <source>
        <dbReference type="SAM" id="Phobius"/>
    </source>
</evidence>
<dbReference type="GO" id="GO:0015031">
    <property type="term" value="P:protein transport"/>
    <property type="evidence" value="ECO:0007669"/>
    <property type="project" value="TreeGrafter"/>
</dbReference>
<dbReference type="PANTHER" id="PTHR11188:SF135">
    <property type="entry name" value="ARRESTIN DOMAIN CONTAINING 3-LIKE-RELATED"/>
    <property type="match status" value="1"/>
</dbReference>
<dbReference type="Gene3D" id="2.80.10.50">
    <property type="match status" value="1"/>
</dbReference>
<sequence length="1095" mass="120860">MSPIKDFKLLYVAPNKENVFSGGDTVAGKVTFTLKEETKVKGVAVKVKGEAHVHWSDGTGDRKKSHSDHRRYFKDKVVLVEEGVELPKGDNSFEFKLKIPQGDFPSSFKGFHGKIVYTLEAKISRSWRVPSFEHRELRFVSTSTPPVGPATYPTSGSVDKEFGVFSKGQVQLSASVDRKLCCPGDTLFISGTVCYAASKDTKLKFSLQQKTVYRAFASTTLSDVSLCKMVGETIKGNSEETFSCQMKIPDDAVNTVHNCDIIFVDYYIKETLQRDYGLFSHFMPPYVEQVKSQSTSSQVYVDISLAIDPEVKLPVVITSRLPSHGFGQAGPHPAGAPGYSDFPPPAFAPGPYPVPAPPGAYGYPAPNPTPYGNTGGYNTYWPQQPAPYESKVKSILVKLKGEASVSWKEGMGDDATTYSDRRRYFKVKNYLVTQEEGGSTLRPGLHNFNFTLPIPQGNFPSSFNGQNGKIIYTLEAKISRSWRMPSQIQRELKFLSRPPANRVQMLCPYSSSLSKDVGVFSKKKVQLFVTVNKNVFFPGETAAVVVNISNQSSTKMRPKVKLQECVEYRARSRTTTSSRNWGKLVGETVKGNSEGIFHFQVKIPDEIIPSILNCEIISVEYNLKVYLDISFARDPEVQLPLMIIPSTLAYLYSAAAGGAPTCSDFPPSEPSSFYGPPAPYNTQDLNTWGFQDQLPPTVAPSSEHPLFPDEGPPSYQSLWPPYNTCDALEKMLSLSDECVLRGVREAFLPAHLHFLRSLTDVQSRQELQNQTPAMETRLRCVCVLALVILKGVSAVKVQNKLLGTCLQSHTGRVSLAECTPHSVGQEWNWFPEQQALVSQQNEECLTAPGGQYEGVQLKPCVFRAGADTNGAAEETEGLESQMWSCSKKGHLTLISSRLHLSASSQSTLVFLSREHKHGSKWRALDNQTLCSKRESMHHSSPLQPEGKPLEPRTYLSSASDVNKQAGSSMMGAAVTDTNHLSPSIKTTADPTMVFFSMDYGMGWKVTMLILSSLALVLGTVILILNVYSNRRRKVVCVLKSYTPRPDASVPGSPVPSERAPLTEHAMRLPLSSPALQRGEILIEWKDGSVTPLYEA</sequence>
<keyword evidence="3" id="KW-1133">Transmembrane helix</keyword>
<evidence type="ECO:0000259" key="5">
    <source>
        <dbReference type="SMART" id="SM01017"/>
    </source>
</evidence>
<name>A0A5C6MYG7_9TELE</name>
<dbReference type="AlphaFoldDB" id="A0A5C6MYG7"/>
<feature type="transmembrane region" description="Helical" evidence="3">
    <location>
        <begin position="1001"/>
        <end position="1024"/>
    </location>
</feature>
<dbReference type="InterPro" id="IPR011021">
    <property type="entry name" value="Arrestin-like_N"/>
</dbReference>
<dbReference type="Pfam" id="PF00339">
    <property type="entry name" value="Arrestin_N"/>
    <property type="match status" value="2"/>
</dbReference>